<dbReference type="PANTHER" id="PTHR30451">
    <property type="entry name" value="OUTER MEMBRANE USHER PROTEIN"/>
    <property type="match status" value="1"/>
</dbReference>
<dbReference type="InterPro" id="IPR000015">
    <property type="entry name" value="Fimb_usher"/>
</dbReference>
<dbReference type="EMBL" id="JAGSRH010000007">
    <property type="protein sequence ID" value="MER5076535.1"/>
    <property type="molecule type" value="Genomic_DNA"/>
</dbReference>
<dbReference type="AlphaFoldDB" id="A0AAI9MVS9"/>
<dbReference type="Gene3D" id="2.60.40.2610">
    <property type="entry name" value="Outer membrane usher protein FimD, plug domain"/>
    <property type="match status" value="1"/>
</dbReference>
<dbReference type="SUPFAM" id="SSF141729">
    <property type="entry name" value="FimD N-terminal domain-like"/>
    <property type="match status" value="1"/>
</dbReference>
<dbReference type="GO" id="GO:0009297">
    <property type="term" value="P:pilus assembly"/>
    <property type="evidence" value="ECO:0007669"/>
    <property type="project" value="InterPro"/>
</dbReference>
<dbReference type="GO" id="GO:0009279">
    <property type="term" value="C:cell outer membrane"/>
    <property type="evidence" value="ECO:0007669"/>
    <property type="project" value="TreeGrafter"/>
</dbReference>
<dbReference type="RefSeq" id="WP_163860909.1">
    <property type="nucleotide sequence ID" value="NZ_CP095443.1"/>
</dbReference>
<dbReference type="InterPro" id="IPR042186">
    <property type="entry name" value="FimD_plug_dom"/>
</dbReference>
<sequence>MLYTNKKTRCYYFFIALIFIFYNESSYSSNSDKLNKNSKVDFDIDSLKALGYGEEVADFFMQGSKFLPGNHDVTIKLNGSNSYSVNAKIDDSGNLCIDESLQKTLRLKSTHLGERCHIFQDVYPDSQVVMRPNEFIIDIIVSEDNFDPKLQGSELTYGGFGLVNNYRIYGMKINGTNNQNFYQGQFETGANWNNWVLRNNSSFSSSKGNSEYQFNETVLSRSIESLKSQFEVGQLNSVGHYYSGIPINGVQIYSDSALQLNSRLVVPITGVANSLSTVEVQQNGRLLYRTIVPAGPFELNRINNISSGVPVDVTIIQDNGERQRYQVLTSNQATDNLSPLSYQFALGQYRRVNRDQKVDTPLIGSLELSAQYKQIDYSAGLLYSDKYQSMSGGANTSYGSDVVVSGGISATASRNDKKQGNQIDFNTSVSSGGASLGTSFLYRSNEYPTLDDTVQKDLPIIEDERFDWPWFSGELQSSTSLFASWGNMTWGSFSYSLNHNNYYGNTPDSVSHTVAYGRKFYDISLNFSFQSSREQGERYFLNASIPINKRSNVTLQSQYYDDRSTLMANYHYRPNDRWNYSLGAGRSSDTNRINGSVSNRNAYSQLSLNASMTENDVYSFMSSASGSIAYSNGLVATSPLPLSNTFGIVYIPNQPNVKISALGSGTTITNHFGTAAISALPTNRKTTVQLDTQDLPLNIRLDTTTFDVAVAKGSVITKEIKATEMRQLLLSITLKDGSEAPNGASLVNKNGKYIGTVMGNGNALLTNEQIGDELILRSVNSDDCIVSYTVSDHFSPENLYEEADAVCQ</sequence>
<protein>
    <submittedName>
        <fullName evidence="1">Fimbria/pilus outer membrane usher protein</fullName>
    </submittedName>
</protein>
<reference evidence="1" key="2">
    <citation type="submission" date="2024-02" db="EMBL/GenBank/DDBJ databases">
        <authorList>
            <consortium name="Clinical and Environmental Microbiology Branch: Whole genome sequencing antimicrobial resistance pathogens in the healthcare setting"/>
        </authorList>
    </citation>
    <scope>NUCLEOTIDE SEQUENCE</scope>
    <source>
        <strain evidence="1">2020GO-00142</strain>
    </source>
</reference>
<dbReference type="GO" id="GO:0015473">
    <property type="term" value="F:fimbrial usher porin activity"/>
    <property type="evidence" value="ECO:0007669"/>
    <property type="project" value="InterPro"/>
</dbReference>
<evidence type="ECO:0000313" key="2">
    <source>
        <dbReference type="EMBL" id="MER5076535.1"/>
    </source>
</evidence>
<dbReference type="Gene3D" id="2.60.40.2070">
    <property type="match status" value="1"/>
</dbReference>
<comment type="caution">
    <text evidence="1">The sequence shown here is derived from an EMBL/GenBank/DDBJ whole genome shotgun (WGS) entry which is preliminary data.</text>
</comment>
<proteinExistence type="predicted"/>
<dbReference type="Pfam" id="PF00577">
    <property type="entry name" value="Usher"/>
    <property type="match status" value="1"/>
</dbReference>
<dbReference type="InterPro" id="IPR043142">
    <property type="entry name" value="PapC-like_C_sf"/>
</dbReference>
<dbReference type="Proteomes" id="UP001495779">
    <property type="component" value="Unassembled WGS sequence"/>
</dbReference>
<dbReference type="Gene3D" id="2.60.40.3110">
    <property type="match status" value="1"/>
</dbReference>
<dbReference type="EMBL" id="AAZDVE040000007">
    <property type="protein sequence ID" value="EMP9432253.1"/>
    <property type="molecule type" value="Genomic_DNA"/>
</dbReference>
<reference evidence="2 3" key="1">
    <citation type="submission" date="2021-04" db="EMBL/GenBank/DDBJ databases">
        <title>Determining the burden of carbapenem-resistant Enterobacterales from a tertiary public heath setting in Bangladesh: a clinical, epidemiological, and molecular study.</title>
        <authorList>
            <person name="Farzana R."/>
            <person name="Walsh T.R."/>
        </authorList>
    </citation>
    <scope>NUCLEOTIDE SEQUENCE [LARGE SCALE GENOMIC DNA]</scope>
    <source>
        <strain evidence="2">Dmpro_s316</strain>
        <strain evidence="3">dmpro_s316</strain>
    </source>
</reference>
<evidence type="ECO:0000313" key="3">
    <source>
        <dbReference type="Proteomes" id="UP001495779"/>
    </source>
</evidence>
<dbReference type="PANTHER" id="PTHR30451:SF8">
    <property type="entry name" value="FIMBRIAL USHER PROTEIN"/>
    <property type="match status" value="1"/>
</dbReference>
<accession>A0AAI9MVS9</accession>
<name>A0AAI9MVS9_PROST</name>
<organism evidence="1">
    <name type="scientific">Providencia stuartii</name>
    <dbReference type="NCBI Taxonomy" id="588"/>
    <lineage>
        <taxon>Bacteria</taxon>
        <taxon>Pseudomonadati</taxon>
        <taxon>Pseudomonadota</taxon>
        <taxon>Gammaproteobacteria</taxon>
        <taxon>Enterobacterales</taxon>
        <taxon>Morganellaceae</taxon>
        <taxon>Providencia</taxon>
    </lineage>
</organism>
<evidence type="ECO:0000313" key="1">
    <source>
        <dbReference type="EMBL" id="EMP9432253.1"/>
    </source>
</evidence>
<gene>
    <name evidence="1" type="ORF">JRA39_001270</name>
    <name evidence="2" type="ORF">KDV35_06595</name>
</gene>
<dbReference type="InterPro" id="IPR037224">
    <property type="entry name" value="PapC_N_sf"/>
</dbReference>